<dbReference type="Pfam" id="PF04042">
    <property type="entry name" value="DNA_pol_E_B"/>
    <property type="match status" value="1"/>
</dbReference>
<dbReference type="GO" id="GO:0043596">
    <property type="term" value="C:nuclear replication fork"/>
    <property type="evidence" value="ECO:0007669"/>
    <property type="project" value="EnsemblFungi"/>
</dbReference>
<dbReference type="AlphaFoldDB" id="A0A1E3QL73"/>
<evidence type="ECO:0000256" key="3">
    <source>
        <dbReference type="ARBA" id="ARBA00016011"/>
    </source>
</evidence>
<comment type="similarity">
    <text evidence="2">Belongs to the DNA polymerase epsilon subunit B family.</text>
</comment>
<keyword evidence="4" id="KW-0235">DNA replication</keyword>
<dbReference type="GO" id="GO:0030337">
    <property type="term" value="F:DNA polymerase processivity factor activity"/>
    <property type="evidence" value="ECO:0007669"/>
    <property type="project" value="EnsemblFungi"/>
</dbReference>
<proteinExistence type="inferred from homology"/>
<feature type="domain" description="DNA polymerase alpha/delta/epsilon subunit B" evidence="8">
    <location>
        <begin position="361"/>
        <end position="618"/>
    </location>
</feature>
<gene>
    <name evidence="9" type="ORF">BABINDRAFT_162658</name>
</gene>
<keyword evidence="10" id="KW-1185">Reference proteome</keyword>
<dbReference type="InterPro" id="IPR016266">
    <property type="entry name" value="POLE2"/>
</dbReference>
<sequence length="657" mass="72943">MDNPAILPIQLQASNLRPIAFRVLSKKHGLNIKLDALERLAEYIGPKFGAEWRGAKAQEFLESVAKCWKEQDRGIFVDGEGVSVVIKEVADRGRTKTQEKNSKVSLADLKAARLDTVVDDPDTIVDGGVPPKNLSDLHDWADYFKVIDAFEQPIFRYNHLRKSYDFVPQMANAFKLKSLNVKSGIHLFPNRLYIVKDRLARNQTFQAPTFTSLTSVTGAGIKASHTISSIKNLLGRHGQRFLLMGLLTRNANGNWSLQDHSDAIELDISQALPSEGSYFAPGAILLADGIYSNTGTFHVSTIGHPPAEKREITLDHYGNIDYLGIHNILPSATSKIDKPLKKRLQLLERELYNHTMLFLGGDCHLDNLRVMDGLKKLFAKLTAVAHDDGEEKLPIAIVFNGPFVSAPLHATYSSSTNSSSSATYKAYFDALAELLEGFPLITQHCSLVFVPGDNDPWSSSFSNGAAALWPQAKIPKIFGTRLTRVAKTCVWTSNPSHVNYLSQEIVLCRQDIGAKFRRNSVMFPSTLQAVEDEDSPIGTQTSVDAVTLSIDALLKPVETVPADVKEARKLVRTILDQGHLSPFPLHLRGVNWEYDHILQLSPLPSVLVLCDVSSPKFDVTYEGCHVLNPGTLIHRNKLTYVLYTPSTRKASFEELYF</sequence>
<evidence type="ECO:0000256" key="7">
    <source>
        <dbReference type="ARBA" id="ARBA00032930"/>
    </source>
</evidence>
<accession>A0A1E3QL73</accession>
<dbReference type="EMBL" id="KV454435">
    <property type="protein sequence ID" value="ODQ78431.1"/>
    <property type="molecule type" value="Genomic_DNA"/>
</dbReference>
<dbReference type="GO" id="GO:0003887">
    <property type="term" value="F:DNA-directed DNA polymerase activity"/>
    <property type="evidence" value="ECO:0007669"/>
    <property type="project" value="EnsemblFungi"/>
</dbReference>
<evidence type="ECO:0000256" key="5">
    <source>
        <dbReference type="ARBA" id="ARBA00023125"/>
    </source>
</evidence>
<dbReference type="GO" id="GO:0005737">
    <property type="term" value="C:cytoplasm"/>
    <property type="evidence" value="ECO:0007669"/>
    <property type="project" value="EnsemblFungi"/>
</dbReference>
<evidence type="ECO:0000256" key="2">
    <source>
        <dbReference type="ARBA" id="ARBA00009560"/>
    </source>
</evidence>
<evidence type="ECO:0000256" key="1">
    <source>
        <dbReference type="ARBA" id="ARBA00004123"/>
    </source>
</evidence>
<dbReference type="RefSeq" id="XP_018983759.1">
    <property type="nucleotide sequence ID" value="XM_019129464.1"/>
</dbReference>
<dbReference type="InterPro" id="IPR007185">
    <property type="entry name" value="DNA_pol_a/d/e_bsu"/>
</dbReference>
<dbReference type="PANTHER" id="PTHR12708:SF0">
    <property type="entry name" value="DNA POLYMERASE EPSILON SUBUNIT 2"/>
    <property type="match status" value="1"/>
</dbReference>
<dbReference type="Proteomes" id="UP000094336">
    <property type="component" value="Unassembled WGS sequence"/>
</dbReference>
<organism evidence="9 10">
    <name type="scientific">Babjeviella inositovora NRRL Y-12698</name>
    <dbReference type="NCBI Taxonomy" id="984486"/>
    <lineage>
        <taxon>Eukaryota</taxon>
        <taxon>Fungi</taxon>
        <taxon>Dikarya</taxon>
        <taxon>Ascomycota</taxon>
        <taxon>Saccharomycotina</taxon>
        <taxon>Pichiomycetes</taxon>
        <taxon>Serinales incertae sedis</taxon>
        <taxon>Babjeviella</taxon>
    </lineage>
</organism>
<keyword evidence="5" id="KW-0238">DNA-binding</keyword>
<reference evidence="10" key="1">
    <citation type="submission" date="2016-05" db="EMBL/GenBank/DDBJ databases">
        <title>Comparative genomics of biotechnologically important yeasts.</title>
        <authorList>
            <consortium name="DOE Joint Genome Institute"/>
            <person name="Riley R."/>
            <person name="Haridas S."/>
            <person name="Wolfe K.H."/>
            <person name="Lopes M.R."/>
            <person name="Hittinger C.T."/>
            <person name="Goker M."/>
            <person name="Salamov A."/>
            <person name="Wisecaver J."/>
            <person name="Long T.M."/>
            <person name="Aerts A.L."/>
            <person name="Barry K."/>
            <person name="Choi C."/>
            <person name="Clum A."/>
            <person name="Coughlan A.Y."/>
            <person name="Deshpande S."/>
            <person name="Douglass A.P."/>
            <person name="Hanson S.J."/>
            <person name="Klenk H.-P."/>
            <person name="Labutti K."/>
            <person name="Lapidus A."/>
            <person name="Lindquist E."/>
            <person name="Lipzen A."/>
            <person name="Meier-Kolthoff J.P."/>
            <person name="Ohm R.A."/>
            <person name="Otillar R.P."/>
            <person name="Pangilinan J."/>
            <person name="Peng Y."/>
            <person name="Rokas A."/>
            <person name="Rosa C.A."/>
            <person name="Scheuner C."/>
            <person name="Sibirny A.A."/>
            <person name="Slot J.C."/>
            <person name="Stielow J.B."/>
            <person name="Sun H."/>
            <person name="Kurtzman C.P."/>
            <person name="Blackwell M."/>
            <person name="Grigoriev I.V."/>
            <person name="Jeffries T.W."/>
        </authorList>
    </citation>
    <scope>NUCLEOTIDE SEQUENCE [LARGE SCALE GENOMIC DNA]</scope>
    <source>
        <strain evidence="10">NRRL Y-12698</strain>
    </source>
</reference>
<dbReference type="PANTHER" id="PTHR12708">
    <property type="entry name" value="DNA POLYMERASE EPSILON SUBUNIT B"/>
    <property type="match status" value="1"/>
</dbReference>
<evidence type="ECO:0000256" key="4">
    <source>
        <dbReference type="ARBA" id="ARBA00022705"/>
    </source>
</evidence>
<name>A0A1E3QL73_9ASCO</name>
<evidence type="ECO:0000313" key="10">
    <source>
        <dbReference type="Proteomes" id="UP000094336"/>
    </source>
</evidence>
<dbReference type="GO" id="GO:0045005">
    <property type="term" value="P:DNA-templated DNA replication maintenance of fidelity"/>
    <property type="evidence" value="ECO:0007669"/>
    <property type="project" value="EnsemblFungi"/>
</dbReference>
<evidence type="ECO:0000259" key="8">
    <source>
        <dbReference type="Pfam" id="PF04042"/>
    </source>
</evidence>
<evidence type="ECO:0000256" key="6">
    <source>
        <dbReference type="ARBA" id="ARBA00023242"/>
    </source>
</evidence>
<protein>
    <recommendedName>
        <fullName evidence="3">DNA polymerase epsilon subunit B</fullName>
    </recommendedName>
    <alternativeName>
        <fullName evidence="7">DNA polymerase II subunit 2</fullName>
    </alternativeName>
</protein>
<evidence type="ECO:0000313" key="9">
    <source>
        <dbReference type="EMBL" id="ODQ78431.1"/>
    </source>
</evidence>
<dbReference type="GO" id="GO:0003697">
    <property type="term" value="F:single-stranded DNA binding"/>
    <property type="evidence" value="ECO:0007669"/>
    <property type="project" value="EnsemblFungi"/>
</dbReference>
<dbReference type="STRING" id="984486.A0A1E3QL73"/>
<comment type="subcellular location">
    <subcellularLocation>
        <location evidence="1">Nucleus</location>
    </subcellularLocation>
</comment>
<keyword evidence="6" id="KW-0539">Nucleus</keyword>
<dbReference type="GeneID" id="30147317"/>
<dbReference type="GO" id="GO:0003690">
    <property type="term" value="F:double-stranded DNA binding"/>
    <property type="evidence" value="ECO:0007669"/>
    <property type="project" value="EnsemblFungi"/>
</dbReference>
<dbReference type="OrthoDB" id="10254730at2759"/>
<dbReference type="GO" id="GO:0042276">
    <property type="term" value="P:error-prone translesion synthesis"/>
    <property type="evidence" value="ECO:0007669"/>
    <property type="project" value="EnsemblFungi"/>
</dbReference>
<dbReference type="GO" id="GO:0008622">
    <property type="term" value="C:epsilon DNA polymerase complex"/>
    <property type="evidence" value="ECO:0007669"/>
    <property type="project" value="EnsemblFungi"/>
</dbReference>